<feature type="transmembrane region" description="Helical" evidence="1">
    <location>
        <begin position="466"/>
        <end position="492"/>
    </location>
</feature>
<feature type="transmembrane region" description="Helical" evidence="1">
    <location>
        <begin position="108"/>
        <end position="135"/>
    </location>
</feature>
<keyword evidence="1" id="KW-0472">Membrane</keyword>
<feature type="transmembrane region" description="Helical" evidence="1">
    <location>
        <begin position="423"/>
        <end position="445"/>
    </location>
</feature>
<organism evidence="2 3">
    <name type="scientific">Streptomyces natalensis ATCC 27448</name>
    <dbReference type="NCBI Taxonomy" id="1240678"/>
    <lineage>
        <taxon>Bacteria</taxon>
        <taxon>Bacillati</taxon>
        <taxon>Actinomycetota</taxon>
        <taxon>Actinomycetes</taxon>
        <taxon>Kitasatosporales</taxon>
        <taxon>Streptomycetaceae</taxon>
        <taxon>Streptomyces</taxon>
    </lineage>
</organism>
<protein>
    <submittedName>
        <fullName evidence="2">Transporter</fullName>
    </submittedName>
</protein>
<reference evidence="2 3" key="1">
    <citation type="submission" date="2014-09" db="EMBL/GenBank/DDBJ databases">
        <title>Draft genome sequence of Streptomyces natalensis ATCC 27448, producer of the antifungal pimaricin.</title>
        <authorList>
            <person name="Mendes M.V."/>
            <person name="Beites T."/>
            <person name="Pires S."/>
            <person name="Santos C.L."/>
            <person name="Moradas-Ferreira P."/>
        </authorList>
    </citation>
    <scope>NUCLEOTIDE SEQUENCE [LARGE SCALE GENOMIC DNA]</scope>
    <source>
        <strain evidence="2 3">ATCC 27448</strain>
    </source>
</reference>
<proteinExistence type="predicted"/>
<feature type="transmembrane region" description="Helical" evidence="1">
    <location>
        <begin position="35"/>
        <end position="59"/>
    </location>
</feature>
<dbReference type="Proteomes" id="UP000032458">
    <property type="component" value="Unassembled WGS sequence"/>
</dbReference>
<evidence type="ECO:0000313" key="2">
    <source>
        <dbReference type="EMBL" id="KIZ15546.1"/>
    </source>
</evidence>
<feature type="transmembrane region" description="Helical" evidence="1">
    <location>
        <begin position="392"/>
        <end position="417"/>
    </location>
</feature>
<gene>
    <name evidence="2" type="ORF">SNA_28850</name>
</gene>
<feature type="transmembrane region" description="Helical" evidence="1">
    <location>
        <begin position="141"/>
        <end position="161"/>
    </location>
</feature>
<name>A0A0D7CHL1_9ACTN</name>
<dbReference type="EMBL" id="JRKI01000034">
    <property type="protein sequence ID" value="KIZ15546.1"/>
    <property type="molecule type" value="Genomic_DNA"/>
</dbReference>
<dbReference type="RefSeq" id="WP_044367136.1">
    <property type="nucleotide sequence ID" value="NZ_JRKI01000034.1"/>
</dbReference>
<feature type="transmembrane region" description="Helical" evidence="1">
    <location>
        <begin position="65"/>
        <end position="87"/>
    </location>
</feature>
<keyword evidence="1" id="KW-1133">Transmembrane helix</keyword>
<feature type="transmembrane region" description="Helical" evidence="1">
    <location>
        <begin position="242"/>
        <end position="260"/>
    </location>
</feature>
<comment type="caution">
    <text evidence="2">The sequence shown here is derived from an EMBL/GenBank/DDBJ whole genome shotgun (WGS) entry which is preliminary data.</text>
</comment>
<dbReference type="PATRIC" id="fig|1240678.4.peg.6161"/>
<dbReference type="AlphaFoldDB" id="A0A0D7CHL1"/>
<sequence>MSAEATAATTPLVPVFVRLKLTLLGNGVRQSPGRAVGYVASAFAGLLVAGLVVLGLIALRGNPHAGALAVLLIGILTLGWAAMPLFFPTGDETLDPTRLVMLPLRPRPLIRALMVTSLVGIGPVVTLAVATGAVISVANGVVAAVVGIAAVILVVLVCVTLARAVATASVRLLTSRRGRDLAVLGGLFIALGTQGFNLAVQRLGRPDSLPVLEPLGNALRWVPPASAISAVDDAGHGAYGRAAAGLALAVLALALLLWWWQRTLTTLMTAPDSSTLQALEKDSTRRSGGGQRGLARLLPDGRTGTVMLRMLRYAWRDPKSKMSWSTTLGFGLLMPFILSLQGNRSVYTALWAAGMLGAQMSNQFGQDTSAFWMVASTISTARDAYEELRARALTLALVGVPYLTLVAIAAAAFLGPWSAFPEVYGLSLALLGATVASGATASALFPYSIPSEGNKNTAAGQGSLVWGSFFAGVLAAAALISPLLGLTIGLHVAGLHGLLWIVLPAGAVYGLGIAALGLRLAAPRVAGRLPEILAAVSKG</sequence>
<feature type="transmembrane region" description="Helical" evidence="1">
    <location>
        <begin position="181"/>
        <end position="200"/>
    </location>
</feature>
<keyword evidence="3" id="KW-1185">Reference proteome</keyword>
<accession>A0A0D7CHL1</accession>
<evidence type="ECO:0000313" key="3">
    <source>
        <dbReference type="Proteomes" id="UP000032458"/>
    </source>
</evidence>
<keyword evidence="1" id="KW-0812">Transmembrane</keyword>
<feature type="transmembrane region" description="Helical" evidence="1">
    <location>
        <begin position="498"/>
        <end position="518"/>
    </location>
</feature>
<evidence type="ECO:0000256" key="1">
    <source>
        <dbReference type="SAM" id="Phobius"/>
    </source>
</evidence>